<dbReference type="AlphaFoldDB" id="A0A3A2ZYG3"/>
<reference evidence="4" key="1">
    <citation type="submission" date="2017-02" db="EMBL/GenBank/DDBJ databases">
        <authorList>
            <person name="Tafer H."/>
            <person name="Lopandic K."/>
        </authorList>
    </citation>
    <scope>NUCLEOTIDE SEQUENCE [LARGE SCALE GENOMIC DNA]</scope>
    <source>
        <strain evidence="4">CBS 366.77</strain>
    </source>
</reference>
<dbReference type="InterPro" id="IPR029071">
    <property type="entry name" value="Ubiquitin-like_domsf"/>
</dbReference>
<feature type="region of interest" description="Disordered" evidence="1">
    <location>
        <begin position="218"/>
        <end position="313"/>
    </location>
</feature>
<dbReference type="Pfam" id="PF02179">
    <property type="entry name" value="BAG"/>
    <property type="match status" value="1"/>
</dbReference>
<dbReference type="GO" id="GO:0000398">
    <property type="term" value="P:mRNA splicing, via spliceosome"/>
    <property type="evidence" value="ECO:0007669"/>
    <property type="project" value="InterPro"/>
</dbReference>
<dbReference type="PANTHER" id="PTHR14942">
    <property type="entry name" value="U11/U12 SMALL NUCLEAR RIBONUCLEOPROTEIN 25 KDA PROTEIN"/>
    <property type="match status" value="1"/>
</dbReference>
<dbReference type="Proteomes" id="UP000266188">
    <property type="component" value="Unassembled WGS sequence"/>
</dbReference>
<dbReference type="InterPro" id="IPR039690">
    <property type="entry name" value="SNRNP25"/>
</dbReference>
<dbReference type="InterPro" id="IPR003103">
    <property type="entry name" value="BAG_domain"/>
</dbReference>
<evidence type="ECO:0000313" key="3">
    <source>
        <dbReference type="EMBL" id="RJE26417.1"/>
    </source>
</evidence>
<dbReference type="OrthoDB" id="417450at2759"/>
<feature type="domain" description="BAG" evidence="2">
    <location>
        <begin position="317"/>
        <end position="399"/>
    </location>
</feature>
<dbReference type="Gene3D" id="1.20.58.120">
    <property type="entry name" value="BAG domain"/>
    <property type="match status" value="1"/>
</dbReference>
<dbReference type="SMART" id="SM00264">
    <property type="entry name" value="BAG"/>
    <property type="match status" value="1"/>
</dbReference>
<protein>
    <submittedName>
        <fullName evidence="3">BAG domain protein</fullName>
    </submittedName>
</protein>
<name>A0A3A2ZYG3_9EURO</name>
<dbReference type="EMBL" id="MVGC01000022">
    <property type="protein sequence ID" value="RJE26417.1"/>
    <property type="molecule type" value="Genomic_DNA"/>
</dbReference>
<dbReference type="InterPro" id="IPR036533">
    <property type="entry name" value="BAG_dom_sf"/>
</dbReference>
<gene>
    <name evidence="3" type="ORF">PHISCL_01218</name>
</gene>
<dbReference type="STRING" id="2070753.A0A3A2ZYG3"/>
<feature type="compositionally biased region" description="Basic and acidic residues" evidence="1">
    <location>
        <begin position="242"/>
        <end position="255"/>
    </location>
</feature>
<dbReference type="GO" id="GO:0051087">
    <property type="term" value="F:protein-folding chaperone binding"/>
    <property type="evidence" value="ECO:0007669"/>
    <property type="project" value="InterPro"/>
</dbReference>
<feature type="compositionally biased region" description="Basic residues" evidence="1">
    <location>
        <begin position="256"/>
        <end position="270"/>
    </location>
</feature>
<comment type="caution">
    <text evidence="3">The sequence shown here is derived from an EMBL/GenBank/DDBJ whole genome shotgun (WGS) entry which is preliminary data.</text>
</comment>
<feature type="compositionally biased region" description="Low complexity" evidence="1">
    <location>
        <begin position="292"/>
        <end position="302"/>
    </location>
</feature>
<organism evidence="3 4">
    <name type="scientific">Aspergillus sclerotialis</name>
    <dbReference type="NCBI Taxonomy" id="2070753"/>
    <lineage>
        <taxon>Eukaryota</taxon>
        <taxon>Fungi</taxon>
        <taxon>Dikarya</taxon>
        <taxon>Ascomycota</taxon>
        <taxon>Pezizomycotina</taxon>
        <taxon>Eurotiomycetes</taxon>
        <taxon>Eurotiomycetidae</taxon>
        <taxon>Eurotiales</taxon>
        <taxon>Aspergillaceae</taxon>
        <taxon>Aspergillus</taxon>
        <taxon>Aspergillus subgen. Polypaecilum</taxon>
    </lineage>
</organism>
<dbReference type="SUPFAM" id="SSF63491">
    <property type="entry name" value="BAG domain"/>
    <property type="match status" value="1"/>
</dbReference>
<evidence type="ECO:0000313" key="4">
    <source>
        <dbReference type="Proteomes" id="UP000266188"/>
    </source>
</evidence>
<dbReference type="PROSITE" id="PS51035">
    <property type="entry name" value="BAG"/>
    <property type="match status" value="1"/>
</dbReference>
<evidence type="ECO:0000256" key="1">
    <source>
        <dbReference type="SAM" id="MobiDB-lite"/>
    </source>
</evidence>
<evidence type="ECO:0000259" key="2">
    <source>
        <dbReference type="PROSITE" id="PS51035"/>
    </source>
</evidence>
<dbReference type="Gene3D" id="3.10.20.90">
    <property type="entry name" value="Phosphatidylinositol 3-kinase Catalytic Subunit, Chain A, domain 1"/>
    <property type="match status" value="1"/>
</dbReference>
<dbReference type="SUPFAM" id="SSF54236">
    <property type="entry name" value="Ubiquitin-like"/>
    <property type="match status" value="1"/>
</dbReference>
<dbReference type="GO" id="GO:0005681">
    <property type="term" value="C:spliceosomal complex"/>
    <property type="evidence" value="ECO:0007669"/>
    <property type="project" value="TreeGrafter"/>
</dbReference>
<dbReference type="PANTHER" id="PTHR14942:SF0">
    <property type="entry name" value="U11_U12 SMALL NUCLEAR RIBONUCLEOPROTEIN 25 KDA PROTEIN"/>
    <property type="match status" value="1"/>
</dbReference>
<keyword evidence="4" id="KW-1185">Reference proteome</keyword>
<sequence>MPLLPSRLAQSSLGEKCALYLDSVAGNIPIPLHTLGRRVVTNLEWLKSSYPLRFLTESLNLNLSDQDAVILTALICILTVVLMAWRSPFGFWRRSPYATSNAPHVRESDYSYLTPDDIVDPPSHTYGQQYAGPSDTEPDMLLLKHRKTSYRLQFPAYAIDDGVLSVGQLRKRAAEATHTPDPNRIKLLYKGKLLDNDSLPCKAEGLKQHSEVLCVVSEVQPGDSTPSDVSDTEAERTSGSVRLDDGSGFKSESDRRPRRKNKKNRNKKKNKNENKQTPVDPNSLAPPPMAQRPSSSGRSAAPSPSPSLKDFRTPLDQVNALTTYFRNELIPFCDEYVTNPPADPKARDFEHKRLGETILAQVILKADGIEPDGDSEARNARRALIKETQTILSKLDQVVKG</sequence>
<proteinExistence type="predicted"/>
<accession>A0A3A2ZYG3</accession>